<feature type="transmembrane region" description="Helical" evidence="1">
    <location>
        <begin position="6"/>
        <end position="26"/>
    </location>
</feature>
<sequence length="116" mass="11828">MPVALGAFTSFPVVMTLIGLAVIFGLEKLRVPGGILLVIIAISVIGLIFDPAVKYQGLFAMPSLAGPDGKSLIFSLDIMGGVTTGGIAKRVGIGNDCGVRRHGHHPCGCRAGQSAG</sequence>
<gene>
    <name evidence="2" type="primary">yjcD_5</name>
    <name evidence="2" type="ORF">NCTC12965_07149</name>
</gene>
<dbReference type="AlphaFoldDB" id="A0A4U9WAM4"/>
<name>A0A4U9WAM4_SERFO</name>
<evidence type="ECO:0000313" key="2">
    <source>
        <dbReference type="EMBL" id="VTR56081.1"/>
    </source>
</evidence>
<evidence type="ECO:0000256" key="1">
    <source>
        <dbReference type="SAM" id="Phobius"/>
    </source>
</evidence>
<accession>A0A4U9WAM4</accession>
<organism evidence="2">
    <name type="scientific">Serratia fonticola</name>
    <dbReference type="NCBI Taxonomy" id="47917"/>
    <lineage>
        <taxon>Bacteria</taxon>
        <taxon>Pseudomonadati</taxon>
        <taxon>Pseudomonadota</taxon>
        <taxon>Gammaproteobacteria</taxon>
        <taxon>Enterobacterales</taxon>
        <taxon>Yersiniaceae</taxon>
        <taxon>Serratia</taxon>
    </lineage>
</organism>
<feature type="transmembrane region" description="Helical" evidence="1">
    <location>
        <begin position="33"/>
        <end position="53"/>
    </location>
</feature>
<keyword evidence="1" id="KW-0812">Transmembrane</keyword>
<keyword evidence="1" id="KW-0472">Membrane</keyword>
<proteinExistence type="predicted"/>
<dbReference type="EMBL" id="CABEEZ010000133">
    <property type="protein sequence ID" value="VTR56081.1"/>
    <property type="molecule type" value="Genomic_DNA"/>
</dbReference>
<keyword evidence="1" id="KW-1133">Transmembrane helix</keyword>
<reference evidence="2" key="1">
    <citation type="submission" date="2019-05" db="EMBL/GenBank/DDBJ databases">
        <authorList>
            <consortium name="Pathogen Informatics"/>
        </authorList>
    </citation>
    <scope>NUCLEOTIDE SEQUENCE [LARGE SCALE GENOMIC DNA]</scope>
    <source>
        <strain evidence="2">NCTC12965</strain>
    </source>
</reference>
<protein>
    <submittedName>
        <fullName evidence="2">Permease yjcD</fullName>
    </submittedName>
</protein>